<reference evidence="6" key="2">
    <citation type="submission" date="2013-03" db="EMBL/GenBank/DDBJ databases">
        <title>The Cellulophaga phages: a novel, diverse, and globally ubiquitous model system.</title>
        <authorList>
            <person name="Holmfeldt K."/>
            <person name="Solonenko N."/>
            <person name="Shah M."/>
            <person name="Corrier K."/>
            <person name="Riemann L."/>
            <person name="VerBerkmoes N.C."/>
            <person name="Sullivan M.B."/>
        </authorList>
    </citation>
    <scope>NUCLEOTIDE SEQUENCE [LARGE SCALE GENOMIC DNA]</scope>
</reference>
<proteinExistence type="predicted"/>
<evidence type="ECO:0000259" key="4">
    <source>
        <dbReference type="SMART" id="SM00990"/>
    </source>
</evidence>
<dbReference type="EMBL" id="KC821619">
    <property type="protein sequence ID" value="AGO48476.1"/>
    <property type="molecule type" value="Genomic_DNA"/>
</dbReference>
<dbReference type="RefSeq" id="YP_008240943.1">
    <property type="nucleotide sequence ID" value="NC_021790.1"/>
</dbReference>
<evidence type="ECO:0000256" key="3">
    <source>
        <dbReference type="ARBA" id="ARBA00022801"/>
    </source>
</evidence>
<protein>
    <submittedName>
        <fullName evidence="5">VRR-NUC domain containing protein</fullName>
    </submittedName>
</protein>
<evidence type="ECO:0000313" key="5">
    <source>
        <dbReference type="EMBL" id="AGO48476.1"/>
    </source>
</evidence>
<dbReference type="GO" id="GO:0016788">
    <property type="term" value="F:hydrolase activity, acting on ester bonds"/>
    <property type="evidence" value="ECO:0007669"/>
    <property type="project" value="InterPro"/>
</dbReference>
<evidence type="ECO:0000313" key="6">
    <source>
        <dbReference type="Proteomes" id="UP000014712"/>
    </source>
</evidence>
<dbReference type="OrthoDB" id="6553at10239"/>
<organism evidence="5 6">
    <name type="scientific">Cellulophaga phage phi18:1</name>
    <dbReference type="NCBI Taxonomy" id="1327982"/>
    <lineage>
        <taxon>Viruses</taxon>
        <taxon>Duplodnaviria</taxon>
        <taxon>Heunggongvirae</taxon>
        <taxon>Uroviricota</taxon>
        <taxon>Caudoviricetes</taxon>
        <taxon>Helsingorvirus</taxon>
        <taxon>Helsingorvirus Cba181</taxon>
    </lineage>
</organism>
<name>R9ZZE3_9CAUD</name>
<feature type="domain" description="VRR-NUC" evidence="4">
    <location>
        <begin position="59"/>
        <end position="157"/>
    </location>
</feature>
<evidence type="ECO:0000256" key="2">
    <source>
        <dbReference type="ARBA" id="ARBA00022722"/>
    </source>
</evidence>
<dbReference type="Proteomes" id="UP000014712">
    <property type="component" value="Segment"/>
</dbReference>
<keyword evidence="3" id="KW-0378">Hydrolase</keyword>
<accession>R9ZZE3</accession>
<dbReference type="InterPro" id="IPR014883">
    <property type="entry name" value="VRR_NUC"/>
</dbReference>
<reference evidence="5 6" key="1">
    <citation type="journal article" date="2013" name="Proc. Natl. Acad. Sci. U.S.A.">
        <title>Twelve previously unknown phage genera are ubiquitous in global oceans.</title>
        <authorList>
            <person name="Holmfeldt K."/>
            <person name="Solonenko N."/>
            <person name="Shah M."/>
            <person name="Corrier K."/>
            <person name="Riemann L."/>
            <person name="Verberkmoes N.C."/>
            <person name="Sullivan M.B."/>
        </authorList>
    </citation>
    <scope>NUCLEOTIDE SEQUENCE [LARGE SCALE GENOMIC DNA]</scope>
    <source>
        <strain evidence="5">Phi18:1</strain>
    </source>
</reference>
<dbReference type="GO" id="GO:0004518">
    <property type="term" value="F:nuclease activity"/>
    <property type="evidence" value="ECO:0007669"/>
    <property type="project" value="UniProtKB-KW"/>
</dbReference>
<dbReference type="GO" id="GO:0003676">
    <property type="term" value="F:nucleic acid binding"/>
    <property type="evidence" value="ECO:0007669"/>
    <property type="project" value="InterPro"/>
</dbReference>
<sequence>MPVKPFYSDREIFQFIKTGAIIPGPDTIQRMLDNEELREETIKILNLDINAMNEKEQKESEDRIQANCFDWFNTTYPHLRGLLYHVPNGELRDPITANKLKAMGVVPGVPDLEFHYRKRTYFIEMKKPGGVVSKDQKILHSQLDLQGFVVWVVDNLEEFQGIIKSILGDKSNQTTLGLTRADFDYRNGIFNYLYNIKHEEIIDIAPLTKPESRKKFMYYVTEFIVEGFDRLDGFELLFTDDYKGFYKKFLTDKE</sequence>
<dbReference type="Gene3D" id="3.40.1350.10">
    <property type="match status" value="1"/>
</dbReference>
<dbReference type="GeneID" id="16797098"/>
<keyword evidence="2" id="KW-0540">Nuclease</keyword>
<dbReference type="SMART" id="SM00990">
    <property type="entry name" value="VRR_NUC"/>
    <property type="match status" value="1"/>
</dbReference>
<evidence type="ECO:0000256" key="1">
    <source>
        <dbReference type="ARBA" id="ARBA00001946"/>
    </source>
</evidence>
<keyword evidence="6" id="KW-1185">Reference proteome</keyword>
<dbReference type="InterPro" id="IPR011856">
    <property type="entry name" value="tRNA_endonuc-like_dom_sf"/>
</dbReference>
<dbReference type="KEGG" id="vg:16797098"/>
<comment type="cofactor">
    <cofactor evidence="1">
        <name>Mg(2+)</name>
        <dbReference type="ChEBI" id="CHEBI:18420"/>
    </cofactor>
</comment>
<gene>
    <name evidence="5" type="ORF">Phi18:1_gp29</name>
</gene>